<accession>A0A1Y0B1P3</accession>
<dbReference type="EMBL" id="KY774314">
    <property type="protein sequence ID" value="ART31298.1"/>
    <property type="molecule type" value="Genomic_DNA"/>
</dbReference>
<sequence length="101" mass="11308">MVSFSCPINFFFSIAARLLCEKLREFLVQFLNLSRFIINISFLGFVLGNGDARSARFILCLCWVVSTSGRGKVCGSLFIKKSAASKTALLSFYLCISRGYR</sequence>
<evidence type="ECO:0000313" key="1">
    <source>
        <dbReference type="EMBL" id="ART31298.1"/>
    </source>
</evidence>
<organism evidence="1">
    <name type="scientific">Utricularia reniformis</name>
    <dbReference type="NCBI Taxonomy" id="192314"/>
    <lineage>
        <taxon>Eukaryota</taxon>
        <taxon>Viridiplantae</taxon>
        <taxon>Streptophyta</taxon>
        <taxon>Embryophyta</taxon>
        <taxon>Tracheophyta</taxon>
        <taxon>Spermatophyta</taxon>
        <taxon>Magnoliopsida</taxon>
        <taxon>eudicotyledons</taxon>
        <taxon>Gunneridae</taxon>
        <taxon>Pentapetalae</taxon>
        <taxon>asterids</taxon>
        <taxon>lamiids</taxon>
        <taxon>Lamiales</taxon>
        <taxon>Lentibulariaceae</taxon>
        <taxon>Utricularia</taxon>
    </lineage>
</organism>
<gene>
    <name evidence="1" type="ORF">AEK19_MT1076</name>
</gene>
<proteinExistence type="predicted"/>
<name>A0A1Y0B1P3_9LAMI</name>
<reference evidence="1" key="1">
    <citation type="submission" date="2017-03" db="EMBL/GenBank/DDBJ databases">
        <title>The mitochondrial genome of the carnivorous plant Utricularia reniformis (Lentibulariaceae): structure, comparative analysis and evolutionary landmarks.</title>
        <authorList>
            <person name="Silva S.R."/>
            <person name="Alvarenga D.O."/>
            <person name="Michael T.P."/>
            <person name="Miranda V.F.O."/>
            <person name="Varani A.M."/>
        </authorList>
    </citation>
    <scope>NUCLEOTIDE SEQUENCE</scope>
</reference>
<keyword evidence="1" id="KW-0496">Mitochondrion</keyword>
<protein>
    <submittedName>
        <fullName evidence="1">Uncharacterized protein</fullName>
    </submittedName>
</protein>
<geneLocation type="mitochondrion" evidence="1"/>
<dbReference type="AlphaFoldDB" id="A0A1Y0B1P3"/>